<dbReference type="Gene3D" id="2.60.40.4070">
    <property type="match status" value="1"/>
</dbReference>
<evidence type="ECO:0000313" key="4">
    <source>
        <dbReference type="EMBL" id="OEJ99474.1"/>
    </source>
</evidence>
<dbReference type="EMBL" id="MDGQ01000005">
    <property type="protein sequence ID" value="OEJ99474.1"/>
    <property type="molecule type" value="Genomic_DNA"/>
</dbReference>
<evidence type="ECO:0000313" key="5">
    <source>
        <dbReference type="Proteomes" id="UP000095552"/>
    </source>
</evidence>
<accession>A0A1E5SK21</accession>
<dbReference type="Gene3D" id="3.40.50.10390">
    <property type="entry name" value="Gingipain r, domain 1"/>
    <property type="match status" value="1"/>
</dbReference>
<feature type="domain" description="Gingipain" evidence="2">
    <location>
        <begin position="427"/>
        <end position="788"/>
    </location>
</feature>
<dbReference type="SUPFAM" id="SSF52129">
    <property type="entry name" value="Caspase-like"/>
    <property type="match status" value="1"/>
</dbReference>
<dbReference type="Pfam" id="PF13860">
    <property type="entry name" value="FlgD_ig"/>
    <property type="match status" value="1"/>
</dbReference>
<organism evidence="4 5">
    <name type="scientific">Roseivirga misakiensis</name>
    <dbReference type="NCBI Taxonomy" id="1563681"/>
    <lineage>
        <taxon>Bacteria</taxon>
        <taxon>Pseudomonadati</taxon>
        <taxon>Bacteroidota</taxon>
        <taxon>Cytophagia</taxon>
        <taxon>Cytophagales</taxon>
        <taxon>Roseivirgaceae</taxon>
        <taxon>Roseivirga</taxon>
    </lineage>
</organism>
<keyword evidence="5" id="KW-1185">Reference proteome</keyword>
<proteinExistence type="predicted"/>
<reference evidence="4 5" key="1">
    <citation type="submission" date="2016-08" db="EMBL/GenBank/DDBJ databases">
        <title>Draft genome of Fabibacter sp. strain SK-8.</title>
        <authorList>
            <person name="Wong S.-K."/>
            <person name="Hamasaki K."/>
            <person name="Yoshizawa S."/>
        </authorList>
    </citation>
    <scope>NUCLEOTIDE SEQUENCE [LARGE SCALE GENOMIC DNA]</scope>
    <source>
        <strain evidence="4 5">SK-8</strain>
    </source>
</reference>
<dbReference type="STRING" id="1563681.BFP71_07770"/>
<evidence type="ECO:0000256" key="1">
    <source>
        <dbReference type="ARBA" id="ARBA00022729"/>
    </source>
</evidence>
<dbReference type="OrthoDB" id="9757650at2"/>
<evidence type="ECO:0000259" key="3">
    <source>
        <dbReference type="Pfam" id="PF13860"/>
    </source>
</evidence>
<dbReference type="GO" id="GO:0008234">
    <property type="term" value="F:cysteine-type peptidase activity"/>
    <property type="evidence" value="ECO:0007669"/>
    <property type="project" value="InterPro"/>
</dbReference>
<dbReference type="GO" id="GO:0006508">
    <property type="term" value="P:proteolysis"/>
    <property type="evidence" value="ECO:0007669"/>
    <property type="project" value="InterPro"/>
</dbReference>
<dbReference type="InterPro" id="IPR029031">
    <property type="entry name" value="Gingipain_N_sf"/>
</dbReference>
<name>A0A1E5SK21_9BACT</name>
<dbReference type="InterPro" id="IPR001769">
    <property type="entry name" value="Gingipain"/>
</dbReference>
<dbReference type="Gene3D" id="3.40.50.1460">
    <property type="match status" value="1"/>
</dbReference>
<comment type="caution">
    <text evidence="4">The sequence shown here is derived from an EMBL/GenBank/DDBJ whole genome shotgun (WGS) entry which is preliminary data.</text>
</comment>
<dbReference type="InterPro" id="IPR029030">
    <property type="entry name" value="Caspase-like_dom_sf"/>
</dbReference>
<dbReference type="InterPro" id="IPR025965">
    <property type="entry name" value="FlgD/Vpr_Ig-like"/>
</dbReference>
<evidence type="ECO:0000259" key="2">
    <source>
        <dbReference type="Pfam" id="PF01364"/>
    </source>
</evidence>
<dbReference type="Pfam" id="PF01364">
    <property type="entry name" value="Peptidase_C25"/>
    <property type="match status" value="1"/>
</dbReference>
<protein>
    <submittedName>
        <fullName evidence="4">Uncharacterized protein</fullName>
    </submittedName>
</protein>
<dbReference type="Proteomes" id="UP000095552">
    <property type="component" value="Unassembled WGS sequence"/>
</dbReference>
<feature type="domain" description="FlgD/Vpr Ig-like" evidence="3">
    <location>
        <begin position="1602"/>
        <end position="1674"/>
    </location>
</feature>
<keyword evidence="1" id="KW-0732">Signal</keyword>
<gene>
    <name evidence="4" type="ORF">BFP71_07770</name>
</gene>
<sequence length="1703" mass="189238">MPRTKDASEKRIKKMINRLLALVAFLCLPALVFGQVQGNEWIEYSQTYYKIKTGSNDIHRISPEALQSAGMDLSTINLANLQLFHRGQEVALHIEDGADGTLETGDYLEFYGRRNDGTQDTELFYRPSDQIHKFYNLFSDTTAFFLTEASTAGKRMQVTNTDPSSFSLIDLHRQELRNLQTSRFSFGQYYPLSNPSGEVKRSLYDLGQMFMSREIIRSDFGVSNELNFLDLAVNGITLEDQTSGKPQLTLQIVGFNNVRHKTSVFVGPSTDNLRAIRSDVEFDRNNSIIINFQLEWTDIDNGRLIIRVESLEVDGVADSRIAVSYAGVTFPQRIDAQAQDKRIYLQPFSGNQRVEIANVDGDVALFDITDYQNPIRIQGSVSANTFTGAVTNDANGRELFLKRTADVVNAAVEPVTFQFQDLSAFNYFIVSHPYLKQEVPGYYDDPVQAYVDYRESIEGGAFNVGYANFTDLINEFGYGEYTPLALRRYMVQAYAQGTPEYLFLIGKSSRVDRRNQRLSDPLATNRRELVPTMGAPGSDIMYVEGLDGTEHYPAFPVGRLSVVNPQNVAFYLDKVKEKEATIKDSPWTKNFIQLSGGLSTDELNRFRSFIESFGEVVSADYLGADVTNISKQNNNAVQNFNISDQINRGTGFVTFFGHSSSTFTDIDIGNVTDPNNGYNNNGRYPVFLVNGCRGGEIFFFNSFGENWLAAEGRGAVNFISHSDVGIPNVLEEYTENFYRAMSDTLFMTESVGVIQQRVIAEQISGFLPDEADFATAEQTVLQGDPALKIFGHDKVDYIVREEDIFRQPINDEPITSATQFFNLGVIVNNAGRTTTDPISVSVRRTLSDGTILDLPEIEVPPVRNRDTVFYQISNQGLDVFGENKFEVFLDASNSVDEGSEINNSAEISFFFTSSGTFNSAPGNFATLNTNSTQLVVQSSDLKVNDKTYIVEIDTVNTFDSPWKQTTTLAGKGLATWDVDLLPATVNDTIRYYWRSIFEEDLLADPQPWANSTFTYLANGGEGWAQTTFDQFEQLSLSSVSKNEENDSWVFAGTATEIDVVTYGADHPLGGNPFDMTIEIDGRSMFSTGSNRSCSPNAMLAIAFDKDSGRPYLIVRTPGQEFDILDPLSCGVTPQVINRFTNNTLTNINTSGDDRLLRQYVNGVDEGDFVLFFSLGTVIYDWDNETRDDFGRIGVGQNDIPSNAGEPLIIFGEKGRAQGTAQVIRGVPAGASDNASDTEISFSTSISASTDSGSVFSPVIGPVSQWGLLTKSIIEEPEDDVTFEVRGRQLDGTEVTLFTLNDINELDLSSVDPAVYPFVRLFVNMVDRTSATPAQLDQWSVSYTGVPEGVISLQNDENQNIELQEGEPFTANFRFTNISAYDFQGPLNVRYTLTNQNTREEVTETSQIPAVASGQFVDFSLPIATGGKVGLNDLEVLVNLGDEIEQFTSNNVIRLESFYNVRRDDVNPAMDVTFDGIYIIDGDIVSPTPLIEVELRDNNEFIFKTDTLGVEIMLGQVCPGCLMERVNFSDPEVTFTPASENENFKVQYRPEGLEDATYQLQVNATDASGNQAGIGPYQINFEVVNASTVTNFYPYPNPFSTSTRFVFTLTGNEIPDQIKIQIFTVSGKLVREITQAELGPIQIGSNISEYAWDGRDEYGDKLATGTYLYRVQIRNSSGAEIGRRGTGKDSRAFDNGFGKLVIIR</sequence>